<evidence type="ECO:0000313" key="2">
    <source>
        <dbReference type="Proteomes" id="UP000661077"/>
    </source>
</evidence>
<keyword evidence="2" id="KW-1185">Reference proteome</keyword>
<evidence type="ECO:0000313" key="1">
    <source>
        <dbReference type="EMBL" id="MBM0103348.1"/>
    </source>
</evidence>
<dbReference type="RefSeq" id="WP_203165327.1">
    <property type="nucleotide sequence ID" value="NZ_JAEVLS010000001.1"/>
</dbReference>
<accession>A0ABS1WQV1</accession>
<comment type="caution">
    <text evidence="1">The sequence shown here is derived from an EMBL/GenBank/DDBJ whole genome shotgun (WGS) entry which is preliminary data.</text>
</comment>
<dbReference type="Proteomes" id="UP000661077">
    <property type="component" value="Unassembled WGS sequence"/>
</dbReference>
<sequence>MNSSPYHIRRRLGIAGLFAGAIVLAGCGSAPTVAPKGPELQLLESKPLSVAETCEVTGSYFVEFTVLSDGTTGNIQAPPGPPCMQQALTAWVETFRYAPPGRQTPAGVEWLMVTGRKGS</sequence>
<protein>
    <recommendedName>
        <fullName evidence="3">TonB C-terminal domain-containing protein</fullName>
    </recommendedName>
</protein>
<proteinExistence type="predicted"/>
<evidence type="ECO:0008006" key="3">
    <source>
        <dbReference type="Google" id="ProtNLM"/>
    </source>
</evidence>
<dbReference type="EMBL" id="JAEVLS010000001">
    <property type="protein sequence ID" value="MBM0103348.1"/>
    <property type="molecule type" value="Genomic_DNA"/>
</dbReference>
<name>A0ABS1WQV1_9GAMM</name>
<reference evidence="1 2" key="1">
    <citation type="journal article" date="2021" name="Int. J. Syst. Evol. Microbiol.">
        <title>Steroidobacter gossypii sp. nov., isolated from soil of cotton cropping field.</title>
        <authorList>
            <person name="Huang R."/>
            <person name="Yang S."/>
            <person name="Zhen C."/>
            <person name="Liu W."/>
        </authorList>
    </citation>
    <scope>NUCLEOTIDE SEQUENCE [LARGE SCALE GENOMIC DNA]</scope>
    <source>
        <strain evidence="1 2">S1-65</strain>
    </source>
</reference>
<gene>
    <name evidence="1" type="ORF">JM946_01265</name>
</gene>
<organism evidence="1 2">
    <name type="scientific">Steroidobacter gossypii</name>
    <dbReference type="NCBI Taxonomy" id="2805490"/>
    <lineage>
        <taxon>Bacteria</taxon>
        <taxon>Pseudomonadati</taxon>
        <taxon>Pseudomonadota</taxon>
        <taxon>Gammaproteobacteria</taxon>
        <taxon>Steroidobacterales</taxon>
        <taxon>Steroidobacteraceae</taxon>
        <taxon>Steroidobacter</taxon>
    </lineage>
</organism>